<feature type="transmembrane region" description="Helical" evidence="1">
    <location>
        <begin position="250"/>
        <end position="275"/>
    </location>
</feature>
<evidence type="ECO:0000313" key="3">
    <source>
        <dbReference type="Proteomes" id="UP000034107"/>
    </source>
</evidence>
<protein>
    <recommendedName>
        <fullName evidence="4">Glycosyltransferase RgtA/B/C/D-like domain-containing protein</fullName>
    </recommendedName>
</protein>
<feature type="transmembrane region" description="Helical" evidence="1">
    <location>
        <begin position="349"/>
        <end position="368"/>
    </location>
</feature>
<keyword evidence="1" id="KW-1133">Transmembrane helix</keyword>
<feature type="transmembrane region" description="Helical" evidence="1">
    <location>
        <begin position="282"/>
        <end position="299"/>
    </location>
</feature>
<feature type="transmembrane region" description="Helical" evidence="1">
    <location>
        <begin position="7"/>
        <end position="26"/>
    </location>
</feature>
<comment type="caution">
    <text evidence="2">The sequence shown here is derived from an EMBL/GenBank/DDBJ whole genome shotgun (WGS) entry which is preliminary data.</text>
</comment>
<feature type="transmembrane region" description="Helical" evidence="1">
    <location>
        <begin position="62"/>
        <end position="79"/>
    </location>
</feature>
<keyword evidence="1" id="KW-0472">Membrane</keyword>
<gene>
    <name evidence="2" type="ORF">UX31_C0008G0011</name>
</gene>
<evidence type="ECO:0000256" key="1">
    <source>
        <dbReference type="SAM" id="Phobius"/>
    </source>
</evidence>
<feature type="transmembrane region" description="Helical" evidence="1">
    <location>
        <begin position="319"/>
        <end position="337"/>
    </location>
</feature>
<keyword evidence="1" id="KW-0812">Transmembrane</keyword>
<feature type="transmembrane region" description="Helical" evidence="1">
    <location>
        <begin position="165"/>
        <end position="198"/>
    </location>
</feature>
<name>A0A0G1NMY7_9BACT</name>
<feature type="transmembrane region" description="Helical" evidence="1">
    <location>
        <begin position="112"/>
        <end position="129"/>
    </location>
</feature>
<proteinExistence type="predicted"/>
<reference evidence="2 3" key="1">
    <citation type="journal article" date="2015" name="Nature">
        <title>rRNA introns, odd ribosomes, and small enigmatic genomes across a large radiation of phyla.</title>
        <authorList>
            <person name="Brown C.T."/>
            <person name="Hug L.A."/>
            <person name="Thomas B.C."/>
            <person name="Sharon I."/>
            <person name="Castelle C.J."/>
            <person name="Singh A."/>
            <person name="Wilkins M.J."/>
            <person name="Williams K.H."/>
            <person name="Banfield J.F."/>
        </authorList>
    </citation>
    <scope>NUCLEOTIDE SEQUENCE [LARGE SCALE GENOMIC DNA]</scope>
</reference>
<feature type="transmembrane region" description="Helical" evidence="1">
    <location>
        <begin position="86"/>
        <end position="106"/>
    </location>
</feature>
<evidence type="ECO:0008006" key="4">
    <source>
        <dbReference type="Google" id="ProtNLM"/>
    </source>
</evidence>
<sequence length="510" mass="59041">MKDKLGFVFIGLIFFYWLSVVIYYSFGFRFTPIGDYQQHNAETYNILAGNFLGDAAYKGEHAWYPFLEQTLVAIFHLVTRIPVQTIYVSYPFIISGPVVLIFIFFVQKLFKSTSFTLISLFALLFVIPWTTHQLTLNLHPVVLALGMLPLALYLFYRAVLVDKFTYWILAGVGIAVLIYTQTIAALTFCGGVTLYLLFNKKIWRGFMVMVFTSFVLVSPYLLPLMISYRLTPQNTFGTFYFSYYSFLDALLYGLGPIRFVNLFFIDSGLVVFFLSKKIHHKIILAVFFFGLVVEYSGIARYYNLLPSFVPIFVPQDFQLFNHEIAIFPFAAGALFWFHHMGLFLGKKRSLLWLFTGTIIVSYVVLMVPQLNQRATDRRELLANTYYDSEWLRVTDWIWQNTKIDDVFLVHQDSAYTFINGMTGRKVVANENVHSNTFVNQQLRGFDNMALYQSANLTDFKKLAGKYDVAYVVVSPYEQNLPGYSLEKFVSDSFFALEYSSDNVKIFRLNW</sequence>
<dbReference type="AlphaFoldDB" id="A0A0G1NMY7"/>
<accession>A0A0G1NMY7</accession>
<organism evidence="2 3">
    <name type="scientific">Candidatus Nomurabacteria bacterium GW2011_GWA1_46_11</name>
    <dbReference type="NCBI Taxonomy" id="1618732"/>
    <lineage>
        <taxon>Bacteria</taxon>
        <taxon>Candidatus Nomuraibacteriota</taxon>
    </lineage>
</organism>
<dbReference type="EMBL" id="LCLS01000008">
    <property type="protein sequence ID" value="KKU21969.1"/>
    <property type="molecule type" value="Genomic_DNA"/>
</dbReference>
<feature type="transmembrane region" description="Helical" evidence="1">
    <location>
        <begin position="205"/>
        <end position="230"/>
    </location>
</feature>
<dbReference type="Proteomes" id="UP000034107">
    <property type="component" value="Unassembled WGS sequence"/>
</dbReference>
<feature type="transmembrane region" description="Helical" evidence="1">
    <location>
        <begin position="141"/>
        <end position="159"/>
    </location>
</feature>
<evidence type="ECO:0000313" key="2">
    <source>
        <dbReference type="EMBL" id="KKU21969.1"/>
    </source>
</evidence>